<dbReference type="Pfam" id="PF13581">
    <property type="entry name" value="HATPase_c_2"/>
    <property type="match status" value="1"/>
</dbReference>
<dbReference type="Gene3D" id="3.30.565.10">
    <property type="entry name" value="Histidine kinase-like ATPase, C-terminal domain"/>
    <property type="match status" value="1"/>
</dbReference>
<dbReference type="CDD" id="cd16936">
    <property type="entry name" value="HATPase_RsbW-like"/>
    <property type="match status" value="1"/>
</dbReference>
<sequence>MVCNDAVRRVTADRPIWSAATFGGDEPIAEARDVARRFLAEVQAVHGIPVSSRVMGTVQLVVSELVTNAYKYAPGPCLLDLQVTDGTVEVSVWDSESTLPMARPADPGRVGQHGLEIVMGVCRSFEVSREPVGKRVTTRIALSDDPGGHPAGAGRLI</sequence>
<dbReference type="PANTHER" id="PTHR35526">
    <property type="entry name" value="ANTI-SIGMA-F FACTOR RSBW-RELATED"/>
    <property type="match status" value="1"/>
</dbReference>
<dbReference type="Proteomes" id="UP000600946">
    <property type="component" value="Unassembled WGS sequence"/>
</dbReference>
<dbReference type="InterPro" id="IPR036890">
    <property type="entry name" value="HATPase_C_sf"/>
</dbReference>
<feature type="domain" description="Histidine kinase/HSP90-like ATPase" evidence="2">
    <location>
        <begin position="34"/>
        <end position="138"/>
    </location>
</feature>
<keyword evidence="1" id="KW-0808">Transferase</keyword>
<keyword evidence="4" id="KW-1185">Reference proteome</keyword>
<comment type="caution">
    <text evidence="3">The sequence shown here is derived from an EMBL/GenBank/DDBJ whole genome shotgun (WGS) entry which is preliminary data.</text>
</comment>
<evidence type="ECO:0000259" key="2">
    <source>
        <dbReference type="Pfam" id="PF13581"/>
    </source>
</evidence>
<gene>
    <name evidence="3" type="ORF">GCM10010326_39480</name>
</gene>
<name>A0ABQ3ACZ5_9ACTN</name>
<dbReference type="InterPro" id="IPR050267">
    <property type="entry name" value="Anti-sigma-factor_SerPK"/>
</dbReference>
<dbReference type="EMBL" id="BMUU01000006">
    <property type="protein sequence ID" value="GGY41448.1"/>
    <property type="molecule type" value="Genomic_DNA"/>
</dbReference>
<dbReference type="InterPro" id="IPR003594">
    <property type="entry name" value="HATPase_dom"/>
</dbReference>
<keyword evidence="1" id="KW-0723">Serine/threonine-protein kinase</keyword>
<dbReference type="SUPFAM" id="SSF55874">
    <property type="entry name" value="ATPase domain of HSP90 chaperone/DNA topoisomerase II/histidine kinase"/>
    <property type="match status" value="1"/>
</dbReference>
<evidence type="ECO:0000313" key="3">
    <source>
        <dbReference type="EMBL" id="GGY41448.1"/>
    </source>
</evidence>
<organism evidence="3 4">
    <name type="scientific">Streptomyces xanthochromogenes</name>
    <dbReference type="NCBI Taxonomy" id="67384"/>
    <lineage>
        <taxon>Bacteria</taxon>
        <taxon>Bacillati</taxon>
        <taxon>Actinomycetota</taxon>
        <taxon>Actinomycetes</taxon>
        <taxon>Kitasatosporales</taxon>
        <taxon>Streptomycetaceae</taxon>
        <taxon>Streptomyces</taxon>
    </lineage>
</organism>
<evidence type="ECO:0000313" key="4">
    <source>
        <dbReference type="Proteomes" id="UP000600946"/>
    </source>
</evidence>
<reference evidence="4" key="1">
    <citation type="journal article" date="2019" name="Int. J. Syst. Evol. Microbiol.">
        <title>The Global Catalogue of Microorganisms (GCM) 10K type strain sequencing project: providing services to taxonomists for standard genome sequencing and annotation.</title>
        <authorList>
            <consortium name="The Broad Institute Genomics Platform"/>
            <consortium name="The Broad Institute Genome Sequencing Center for Infectious Disease"/>
            <person name="Wu L."/>
            <person name="Ma J."/>
        </authorList>
    </citation>
    <scope>NUCLEOTIDE SEQUENCE [LARGE SCALE GENOMIC DNA]</scope>
    <source>
        <strain evidence="4">JCM 4594</strain>
    </source>
</reference>
<dbReference type="PANTHER" id="PTHR35526:SF3">
    <property type="entry name" value="ANTI-SIGMA-F FACTOR RSBW"/>
    <property type="match status" value="1"/>
</dbReference>
<evidence type="ECO:0000256" key="1">
    <source>
        <dbReference type="ARBA" id="ARBA00022527"/>
    </source>
</evidence>
<protein>
    <recommendedName>
        <fullName evidence="2">Histidine kinase/HSP90-like ATPase domain-containing protein</fullName>
    </recommendedName>
</protein>
<dbReference type="GeneID" id="96291890"/>
<dbReference type="RefSeq" id="WP_161246873.1">
    <property type="nucleotide sequence ID" value="NZ_BMUU01000006.1"/>
</dbReference>
<proteinExistence type="predicted"/>
<keyword evidence="1" id="KW-0418">Kinase</keyword>
<accession>A0ABQ3ACZ5</accession>